<evidence type="ECO:0000256" key="5">
    <source>
        <dbReference type="ARBA" id="ARBA00022989"/>
    </source>
</evidence>
<comment type="function">
    <text evidence="10">Catalyzes the transfer of an acyl group from acyl-phosphate (acyl-PO(4)) to glycerol-3-phosphate (G3P) to form lysophosphatidic acid (LPA). This enzyme utilizes acyl-phosphate as fatty acyl donor, but not acyl-CoA or acyl-ACP.</text>
</comment>
<keyword evidence="11" id="KW-0012">Acyltransferase</keyword>
<dbReference type="NCBIfam" id="NF010992">
    <property type="entry name" value="PRK14416.1"/>
    <property type="match status" value="1"/>
</dbReference>
<dbReference type="InterPro" id="IPR003811">
    <property type="entry name" value="G3P_acylTferase_PlsY"/>
</dbReference>
<dbReference type="Pfam" id="PF02660">
    <property type="entry name" value="G3P_acyltransf"/>
    <property type="match status" value="1"/>
</dbReference>
<dbReference type="Proteomes" id="UP001375370">
    <property type="component" value="Chromosome"/>
</dbReference>
<protein>
    <recommendedName>
        <fullName evidence="10">Glycerol-3-phosphate acyltransferase</fullName>
    </recommendedName>
    <alternativeName>
        <fullName evidence="10">Acyl-PO4 G3P acyltransferase</fullName>
    </alternativeName>
    <alternativeName>
        <fullName evidence="10">Acyl-phosphate--glycerol-3-phosphate acyltransferase</fullName>
    </alternativeName>
    <alternativeName>
        <fullName evidence="10">G3P acyltransferase</fullName>
        <shortName evidence="10">GPAT</shortName>
        <ecNumber evidence="10">2.3.1.275</ecNumber>
    </alternativeName>
    <alternativeName>
        <fullName evidence="10">Lysophosphatidic acid synthase</fullName>
        <shortName evidence="10">LPA synthase</shortName>
    </alternativeName>
</protein>
<dbReference type="HAMAP" id="MF_01043">
    <property type="entry name" value="PlsY"/>
    <property type="match status" value="1"/>
</dbReference>
<evidence type="ECO:0000256" key="6">
    <source>
        <dbReference type="ARBA" id="ARBA00023098"/>
    </source>
</evidence>
<evidence type="ECO:0000256" key="1">
    <source>
        <dbReference type="ARBA" id="ARBA00022475"/>
    </source>
</evidence>
<keyword evidence="5 10" id="KW-1133">Transmembrane helix</keyword>
<evidence type="ECO:0000256" key="10">
    <source>
        <dbReference type="HAMAP-Rule" id="MF_01043"/>
    </source>
</evidence>
<keyword evidence="1 10" id="KW-1003">Cell membrane</keyword>
<dbReference type="EC" id="2.3.1.275" evidence="10"/>
<evidence type="ECO:0000256" key="7">
    <source>
        <dbReference type="ARBA" id="ARBA00023136"/>
    </source>
</evidence>
<evidence type="ECO:0000256" key="2">
    <source>
        <dbReference type="ARBA" id="ARBA00022516"/>
    </source>
</evidence>
<comment type="catalytic activity">
    <reaction evidence="10">
        <text>an acyl phosphate + sn-glycerol 3-phosphate = a 1-acyl-sn-glycero-3-phosphate + phosphate</text>
        <dbReference type="Rhea" id="RHEA:34075"/>
        <dbReference type="ChEBI" id="CHEBI:43474"/>
        <dbReference type="ChEBI" id="CHEBI:57597"/>
        <dbReference type="ChEBI" id="CHEBI:57970"/>
        <dbReference type="ChEBI" id="CHEBI:59918"/>
        <dbReference type="EC" id="2.3.1.275"/>
    </reaction>
</comment>
<comment type="subcellular location">
    <subcellularLocation>
        <location evidence="10">Cell membrane</location>
        <topology evidence="10">Multi-pass membrane protein</topology>
    </subcellularLocation>
</comment>
<evidence type="ECO:0000256" key="8">
    <source>
        <dbReference type="ARBA" id="ARBA00023209"/>
    </source>
</evidence>
<evidence type="ECO:0000256" key="9">
    <source>
        <dbReference type="ARBA" id="ARBA00023264"/>
    </source>
</evidence>
<evidence type="ECO:0000313" key="12">
    <source>
        <dbReference type="Proteomes" id="UP001375370"/>
    </source>
</evidence>
<name>A0ABZ2JA53_9CHLR</name>
<comment type="pathway">
    <text evidence="10">Lipid metabolism; phospholipid metabolism.</text>
</comment>
<proteinExistence type="inferred from homology"/>
<feature type="transmembrane region" description="Helical" evidence="10">
    <location>
        <begin position="105"/>
        <end position="135"/>
    </location>
</feature>
<dbReference type="EMBL" id="CP146612">
    <property type="protein sequence ID" value="WWX25996.1"/>
    <property type="molecule type" value="Genomic_DNA"/>
</dbReference>
<keyword evidence="12" id="KW-1185">Reference proteome</keyword>
<evidence type="ECO:0000256" key="3">
    <source>
        <dbReference type="ARBA" id="ARBA00022679"/>
    </source>
</evidence>
<accession>A0ABZ2JA53</accession>
<dbReference type="RefSeq" id="WP_338738718.1">
    <property type="nucleotide sequence ID" value="NZ_CP146612.1"/>
</dbReference>
<feature type="transmembrane region" description="Helical" evidence="10">
    <location>
        <begin position="79"/>
        <end position="99"/>
    </location>
</feature>
<organism evidence="11 12">
    <name type="scientific">Candidatus Dehalogenimonas loeffleri</name>
    <dbReference type="NCBI Taxonomy" id="3127115"/>
    <lineage>
        <taxon>Bacteria</taxon>
        <taxon>Bacillati</taxon>
        <taxon>Chloroflexota</taxon>
        <taxon>Dehalococcoidia</taxon>
        <taxon>Dehalococcoidales</taxon>
        <taxon>Dehalococcoidaceae</taxon>
        <taxon>Dehalogenimonas</taxon>
    </lineage>
</organism>
<feature type="transmembrane region" description="Helical" evidence="10">
    <location>
        <begin position="166"/>
        <end position="184"/>
    </location>
</feature>
<comment type="subunit">
    <text evidence="10">Probably interacts with PlsX.</text>
</comment>
<comment type="similarity">
    <text evidence="10">Belongs to the PlsY family.</text>
</comment>
<keyword evidence="6 10" id="KW-0443">Lipid metabolism</keyword>
<keyword evidence="4 10" id="KW-0812">Transmembrane</keyword>
<reference evidence="11 12" key="1">
    <citation type="submission" date="2024-03" db="EMBL/GenBank/DDBJ databases">
        <title>A Dehalogenimonas Isolated from Estuarine Sediments Dihaloeliminates Chlorinated Alkanes.</title>
        <authorList>
            <person name="Yang Y."/>
            <person name="Wang H."/>
        </authorList>
    </citation>
    <scope>NUCLEOTIDE SEQUENCE [LARGE SCALE GENOMIC DNA]</scope>
    <source>
        <strain evidence="11 12">W</strain>
    </source>
</reference>
<keyword evidence="8 10" id="KW-0594">Phospholipid biosynthesis</keyword>
<keyword evidence="2 10" id="KW-0444">Lipid biosynthesis</keyword>
<sequence length="206" mass="21388">MGFLALLLGYLWGSIPTAYLIARKVAGSGDALGEGNIGGLNTLRRIGLKAGLAVAFIDVAKGAAAVLTAYYVLDVETGFVLAAGVAAVAGHNWMVWLRFRGGKGMAAAVGAVAGASFIYGYPAVIAAMMAVILGVWLVSRNLVLGNAVSLLLLPFITWYFTDSGLVAGLAAVLSGVIAVKYYPVARVDFRQRGLAALGRDDLKPKK</sequence>
<dbReference type="SMART" id="SM01207">
    <property type="entry name" value="G3P_acyltransf"/>
    <property type="match status" value="1"/>
</dbReference>
<dbReference type="PANTHER" id="PTHR30309:SF0">
    <property type="entry name" value="GLYCEROL-3-PHOSPHATE ACYLTRANSFERASE-RELATED"/>
    <property type="match status" value="1"/>
</dbReference>
<feature type="transmembrane region" description="Helical" evidence="10">
    <location>
        <begin position="46"/>
        <end position="72"/>
    </location>
</feature>
<evidence type="ECO:0000256" key="4">
    <source>
        <dbReference type="ARBA" id="ARBA00022692"/>
    </source>
</evidence>
<gene>
    <name evidence="10" type="primary">plsY</name>
    <name evidence="11" type="ORF">V8247_03270</name>
</gene>
<keyword evidence="7 10" id="KW-0472">Membrane</keyword>
<evidence type="ECO:0000313" key="11">
    <source>
        <dbReference type="EMBL" id="WWX25996.1"/>
    </source>
</evidence>
<keyword evidence="9 10" id="KW-1208">Phospholipid metabolism</keyword>
<dbReference type="PANTHER" id="PTHR30309">
    <property type="entry name" value="INNER MEMBRANE PROTEIN YGIH"/>
    <property type="match status" value="1"/>
</dbReference>
<feature type="transmembrane region" description="Helical" evidence="10">
    <location>
        <begin position="142"/>
        <end position="160"/>
    </location>
</feature>
<keyword evidence="3 10" id="KW-0808">Transferase</keyword>
<dbReference type="GO" id="GO:0016746">
    <property type="term" value="F:acyltransferase activity"/>
    <property type="evidence" value="ECO:0007669"/>
    <property type="project" value="UniProtKB-KW"/>
</dbReference>